<evidence type="ECO:0000313" key="2">
    <source>
        <dbReference type="Proteomes" id="UP000835052"/>
    </source>
</evidence>
<gene>
    <name evidence="1" type="ORF">CAUJ_LOCUS297</name>
</gene>
<sequence length="98" mass="11510">MSNVFEKKINVVKRELEGDFPYFSKPIVVSEYTVDRERNVTIGRAEAKNLYIPAVRRDVHLKLDEGYEKFDEKAGEENLDGFITLDRMHGTERIFEKK</sequence>
<keyword evidence="2" id="KW-1185">Reference proteome</keyword>
<accession>A0A8S1GNA7</accession>
<dbReference type="OrthoDB" id="5853397at2759"/>
<name>A0A8S1GNA7_9PELO</name>
<comment type="caution">
    <text evidence="1">The sequence shown here is derived from an EMBL/GenBank/DDBJ whole genome shotgun (WGS) entry which is preliminary data.</text>
</comment>
<evidence type="ECO:0000313" key="1">
    <source>
        <dbReference type="EMBL" id="CAD6184378.1"/>
    </source>
</evidence>
<dbReference type="AlphaFoldDB" id="A0A8S1GNA7"/>
<organism evidence="1 2">
    <name type="scientific">Caenorhabditis auriculariae</name>
    <dbReference type="NCBI Taxonomy" id="2777116"/>
    <lineage>
        <taxon>Eukaryota</taxon>
        <taxon>Metazoa</taxon>
        <taxon>Ecdysozoa</taxon>
        <taxon>Nematoda</taxon>
        <taxon>Chromadorea</taxon>
        <taxon>Rhabditida</taxon>
        <taxon>Rhabditina</taxon>
        <taxon>Rhabditomorpha</taxon>
        <taxon>Rhabditoidea</taxon>
        <taxon>Rhabditidae</taxon>
        <taxon>Peloderinae</taxon>
        <taxon>Caenorhabditis</taxon>
    </lineage>
</organism>
<proteinExistence type="predicted"/>
<reference evidence="1" key="1">
    <citation type="submission" date="2020-10" db="EMBL/GenBank/DDBJ databases">
        <authorList>
            <person name="Kikuchi T."/>
        </authorList>
    </citation>
    <scope>NUCLEOTIDE SEQUENCE</scope>
    <source>
        <strain evidence="1">NKZ352</strain>
    </source>
</reference>
<dbReference type="EMBL" id="CAJGYM010000001">
    <property type="protein sequence ID" value="CAD6184378.1"/>
    <property type="molecule type" value="Genomic_DNA"/>
</dbReference>
<dbReference type="Proteomes" id="UP000835052">
    <property type="component" value="Unassembled WGS sequence"/>
</dbReference>
<protein>
    <submittedName>
        <fullName evidence="1">Uncharacterized protein</fullName>
    </submittedName>
</protein>